<evidence type="ECO:0000313" key="3">
    <source>
        <dbReference type="Proteomes" id="UP000815677"/>
    </source>
</evidence>
<dbReference type="Proteomes" id="UP000815677">
    <property type="component" value="Unassembled WGS sequence"/>
</dbReference>
<protein>
    <recommendedName>
        <fullName evidence="1">DUF7918 domain-containing protein</fullName>
    </recommendedName>
</protein>
<dbReference type="EMBL" id="DF842913">
    <property type="protein sequence ID" value="GAT46896.1"/>
    <property type="molecule type" value="Genomic_DNA"/>
</dbReference>
<dbReference type="Pfam" id="PF25534">
    <property type="entry name" value="DUF7918"/>
    <property type="match status" value="1"/>
</dbReference>
<evidence type="ECO:0000313" key="2">
    <source>
        <dbReference type="EMBL" id="GAT46896.1"/>
    </source>
</evidence>
<gene>
    <name evidence="2" type="ORF">MCHLO_04392</name>
</gene>
<dbReference type="InterPro" id="IPR057678">
    <property type="entry name" value="DUF7918"/>
</dbReference>
<name>A0ABQ0L710_MYCCL</name>
<accession>A0ABQ0L710</accession>
<proteinExistence type="predicted"/>
<evidence type="ECO:0000259" key="1">
    <source>
        <dbReference type="Pfam" id="PF25534"/>
    </source>
</evidence>
<sequence length="273" mass="29846">MLELNGFAAWISIDGEEVSEYGVEMDSERNTVTCWIASEVGKNFSVCWKKLENYGGDILGRVEIDGTRCGGTILYANRPLGHQVEKKGVAVEDSSIRPFIFVALTADPEPLLDAPALVEGSLVALQDLGVIQLRTIPVVVLDEQPRAGLSFPEPSAPSATGLSERISLGAPVDSNYERNLAIREPGPALATFRFKYRPIDTLQASGIAPRPDRPHSIVSLLPLSDPEQRAVSDEEFEQQFFDLQTRMTAFEEQLRLRKAHSLVGNSKPASIVG</sequence>
<feature type="domain" description="DUF7918" evidence="1">
    <location>
        <begin position="10"/>
        <end position="210"/>
    </location>
</feature>
<reference evidence="2" key="1">
    <citation type="submission" date="2014-09" db="EMBL/GenBank/DDBJ databases">
        <title>Genome sequence of the luminous mushroom Mycena chlorophos for searching fungal bioluminescence genes.</title>
        <authorList>
            <person name="Tanaka Y."/>
            <person name="Kasuga D."/>
            <person name="Oba Y."/>
            <person name="Hase S."/>
            <person name="Sato K."/>
            <person name="Oba Y."/>
            <person name="Sakakibara Y."/>
        </authorList>
    </citation>
    <scope>NUCLEOTIDE SEQUENCE</scope>
</reference>
<keyword evidence="3" id="KW-1185">Reference proteome</keyword>
<organism evidence="2 3">
    <name type="scientific">Mycena chlorophos</name>
    <name type="common">Agaric fungus</name>
    <name type="synonym">Agaricus chlorophos</name>
    <dbReference type="NCBI Taxonomy" id="658473"/>
    <lineage>
        <taxon>Eukaryota</taxon>
        <taxon>Fungi</taxon>
        <taxon>Dikarya</taxon>
        <taxon>Basidiomycota</taxon>
        <taxon>Agaricomycotina</taxon>
        <taxon>Agaricomycetes</taxon>
        <taxon>Agaricomycetidae</taxon>
        <taxon>Agaricales</taxon>
        <taxon>Marasmiineae</taxon>
        <taxon>Mycenaceae</taxon>
        <taxon>Mycena</taxon>
    </lineage>
</organism>